<feature type="region of interest" description="Disordered" evidence="1">
    <location>
        <begin position="52"/>
        <end position="88"/>
    </location>
</feature>
<sequence length="139" mass="14638">MQLPSLSNLSSPLDELAAVRQRLLAVKASLVKACQELDTQIQALENVTTAVSLEETSPTPPSLFESEPVPPVDTPSASPAPTTKAVSATESLLPTKSVILEAKGPVSVDPNLEQATLEELNKALSKAFAQISSRHPWAG</sequence>
<dbReference type="OrthoDB" id="9912398at2"/>
<protein>
    <submittedName>
        <fullName evidence="2">Uncharacterized protein</fullName>
    </submittedName>
</protein>
<feature type="compositionally biased region" description="Polar residues" evidence="1">
    <location>
        <begin position="75"/>
        <end position="88"/>
    </location>
</feature>
<name>A0A1T4YVF4_9BACT</name>
<organism evidence="2 3">
    <name type="scientific">Prosthecobacter debontii</name>
    <dbReference type="NCBI Taxonomy" id="48467"/>
    <lineage>
        <taxon>Bacteria</taxon>
        <taxon>Pseudomonadati</taxon>
        <taxon>Verrucomicrobiota</taxon>
        <taxon>Verrucomicrobiia</taxon>
        <taxon>Verrucomicrobiales</taxon>
        <taxon>Verrucomicrobiaceae</taxon>
        <taxon>Prosthecobacter</taxon>
    </lineage>
</organism>
<dbReference type="AlphaFoldDB" id="A0A1T4YVF4"/>
<dbReference type="EMBL" id="FUYE01000019">
    <property type="protein sequence ID" value="SKB05769.1"/>
    <property type="molecule type" value="Genomic_DNA"/>
</dbReference>
<dbReference type="Proteomes" id="UP000190774">
    <property type="component" value="Unassembled WGS sequence"/>
</dbReference>
<evidence type="ECO:0000256" key="1">
    <source>
        <dbReference type="SAM" id="MobiDB-lite"/>
    </source>
</evidence>
<reference evidence="3" key="1">
    <citation type="submission" date="2017-02" db="EMBL/GenBank/DDBJ databases">
        <authorList>
            <person name="Varghese N."/>
            <person name="Submissions S."/>
        </authorList>
    </citation>
    <scope>NUCLEOTIDE SEQUENCE [LARGE SCALE GENOMIC DNA]</scope>
    <source>
        <strain evidence="3">ATCC 700200</strain>
    </source>
</reference>
<accession>A0A1T4YVF4</accession>
<dbReference type="STRING" id="48467.SAMN02745166_04333"/>
<gene>
    <name evidence="2" type="ORF">SAMN02745166_04333</name>
</gene>
<keyword evidence="3" id="KW-1185">Reference proteome</keyword>
<proteinExistence type="predicted"/>
<dbReference type="RefSeq" id="WP_078815473.1">
    <property type="nucleotide sequence ID" value="NZ_FUYE01000019.1"/>
</dbReference>
<evidence type="ECO:0000313" key="3">
    <source>
        <dbReference type="Proteomes" id="UP000190774"/>
    </source>
</evidence>
<evidence type="ECO:0000313" key="2">
    <source>
        <dbReference type="EMBL" id="SKB05769.1"/>
    </source>
</evidence>